<comment type="caution">
    <text evidence="1">The sequence shown here is derived from an EMBL/GenBank/DDBJ whole genome shotgun (WGS) entry which is preliminary data.</text>
</comment>
<dbReference type="EMBL" id="JAKWBI020000066">
    <property type="protein sequence ID" value="KAJ2903936.1"/>
    <property type="molecule type" value="Genomic_DNA"/>
</dbReference>
<gene>
    <name evidence="1" type="ORF">MKZ38_009100</name>
</gene>
<name>A0AAD5WTN3_9PEZI</name>
<reference evidence="1" key="1">
    <citation type="submission" date="2022-07" db="EMBL/GenBank/DDBJ databases">
        <title>Draft genome sequence of Zalerion maritima ATCC 34329, a (micro)plastics degrading marine fungus.</title>
        <authorList>
            <person name="Paco A."/>
            <person name="Goncalves M.F.M."/>
            <person name="Rocha-Santos T.A.P."/>
            <person name="Alves A."/>
        </authorList>
    </citation>
    <scope>NUCLEOTIDE SEQUENCE</scope>
    <source>
        <strain evidence="1">ATCC 34329</strain>
    </source>
</reference>
<protein>
    <submittedName>
        <fullName evidence="1">Uncharacterized protein</fullName>
    </submittedName>
</protein>
<sequence length="84" mass="9493">MRLVKELLNAGAEEMDFDLIKELSRRPDVPFHAIADDIPYEEAVRLLCIGLLNNTMSQQNPKSASRYPLCLSSETITDEDKAKI</sequence>
<keyword evidence="2" id="KW-1185">Reference proteome</keyword>
<accession>A0AAD5WTN3</accession>
<proteinExistence type="predicted"/>
<dbReference type="AlphaFoldDB" id="A0AAD5WTN3"/>
<organism evidence="1 2">
    <name type="scientific">Zalerion maritima</name>
    <dbReference type="NCBI Taxonomy" id="339359"/>
    <lineage>
        <taxon>Eukaryota</taxon>
        <taxon>Fungi</taxon>
        <taxon>Dikarya</taxon>
        <taxon>Ascomycota</taxon>
        <taxon>Pezizomycotina</taxon>
        <taxon>Sordariomycetes</taxon>
        <taxon>Lulworthiomycetidae</taxon>
        <taxon>Lulworthiales</taxon>
        <taxon>Lulworthiaceae</taxon>
        <taxon>Zalerion</taxon>
    </lineage>
</organism>
<evidence type="ECO:0000313" key="2">
    <source>
        <dbReference type="Proteomes" id="UP001201980"/>
    </source>
</evidence>
<dbReference type="Proteomes" id="UP001201980">
    <property type="component" value="Unassembled WGS sequence"/>
</dbReference>
<evidence type="ECO:0000313" key="1">
    <source>
        <dbReference type="EMBL" id="KAJ2903936.1"/>
    </source>
</evidence>